<sequence>MTGQIPVNVATDSCDASGVSGLPETDVARVQRWCRARVPEHVRDEVRVEADVAERHLTIVECRSLWRTDVGTEWTRVPIARLRYTKTTGVWSLYWRDRNVRFHAYDGVSPTSVIEDLLAEVDRDPTAIFWG</sequence>
<gene>
    <name evidence="1" type="ORF">LAUMK142_03764</name>
</gene>
<evidence type="ECO:0008006" key="3">
    <source>
        <dbReference type="Google" id="ProtNLM"/>
    </source>
</evidence>
<keyword evidence="2" id="KW-1185">Reference proteome</keyword>
<dbReference type="InterPro" id="IPR021388">
    <property type="entry name" value="DUF3024"/>
</dbReference>
<dbReference type="AlphaFoldDB" id="A0A498QVY2"/>
<accession>A0A498QVY2</accession>
<reference evidence="1 2" key="1">
    <citation type="submission" date="2018-09" db="EMBL/GenBank/DDBJ databases">
        <authorList>
            <person name="Tagini F."/>
        </authorList>
    </citation>
    <scope>NUCLEOTIDE SEQUENCE [LARGE SCALE GENOMIC DNA]</scope>
    <source>
        <strain evidence="1 2">MK142</strain>
    </source>
</reference>
<dbReference type="Proteomes" id="UP000268285">
    <property type="component" value="Unassembled WGS sequence"/>
</dbReference>
<evidence type="ECO:0000313" key="2">
    <source>
        <dbReference type="Proteomes" id="UP000268285"/>
    </source>
</evidence>
<proteinExistence type="predicted"/>
<dbReference type="EMBL" id="UPHU01000001">
    <property type="protein sequence ID" value="VBA52911.1"/>
    <property type="molecule type" value="Genomic_DNA"/>
</dbReference>
<dbReference type="Pfam" id="PF11225">
    <property type="entry name" value="DUF3024"/>
    <property type="match status" value="1"/>
</dbReference>
<evidence type="ECO:0000313" key="1">
    <source>
        <dbReference type="EMBL" id="VBA52911.1"/>
    </source>
</evidence>
<protein>
    <recommendedName>
        <fullName evidence="3">DUF3024 domain-containing protein</fullName>
    </recommendedName>
</protein>
<organism evidence="1 2">
    <name type="scientific">Mycobacterium pseudokansasii</name>
    <dbReference type="NCBI Taxonomy" id="2341080"/>
    <lineage>
        <taxon>Bacteria</taxon>
        <taxon>Bacillati</taxon>
        <taxon>Actinomycetota</taxon>
        <taxon>Actinomycetes</taxon>
        <taxon>Mycobacteriales</taxon>
        <taxon>Mycobacteriaceae</taxon>
        <taxon>Mycobacterium</taxon>
    </lineage>
</organism>
<name>A0A498QVY2_9MYCO</name>